<protein>
    <recommendedName>
        <fullName evidence="19">Bifunctional NAD(P)H-hydrate repair enzyme</fullName>
    </recommendedName>
    <alternativeName>
        <fullName evidence="19">Nicotinamide nucleotide repair protein</fullName>
    </alternativeName>
    <domain>
        <recommendedName>
            <fullName evidence="19">ADP-dependent (S)-NAD(P)H-hydrate dehydratase</fullName>
            <ecNumber evidence="19">4.2.1.136</ecNumber>
        </recommendedName>
        <alternativeName>
            <fullName evidence="19">ADP-dependent NAD(P)HX dehydratase</fullName>
        </alternativeName>
    </domain>
    <domain>
        <recommendedName>
            <fullName evidence="19">NAD(P)H-hydrate epimerase</fullName>
            <ecNumber evidence="19">5.1.99.6</ecNumber>
        </recommendedName>
    </domain>
</protein>
<comment type="subunit">
    <text evidence="17">Homotetramer.</text>
</comment>
<comment type="catalytic activity">
    <reaction evidence="2 18 19">
        <text>(6R)-NADPHX = (6S)-NADPHX</text>
        <dbReference type="Rhea" id="RHEA:32227"/>
        <dbReference type="ChEBI" id="CHEBI:64076"/>
        <dbReference type="ChEBI" id="CHEBI:64077"/>
        <dbReference type="EC" id="5.1.99.6"/>
    </reaction>
</comment>
<dbReference type="Pfam" id="PF01256">
    <property type="entry name" value="Carb_kinase"/>
    <property type="match status" value="1"/>
</dbReference>
<dbReference type="RefSeq" id="WP_191772665.1">
    <property type="nucleotide sequence ID" value="NZ_JACYFU010000001.1"/>
</dbReference>
<dbReference type="InterPro" id="IPR036652">
    <property type="entry name" value="YjeF_N_dom_sf"/>
</dbReference>
<reference evidence="22" key="1">
    <citation type="submission" date="2020-09" db="EMBL/GenBank/DDBJ databases">
        <title>Genome seq and assembly of Devosia sp.</title>
        <authorList>
            <person name="Chhetri G."/>
        </authorList>
    </citation>
    <scope>NUCLEOTIDE SEQUENCE</scope>
    <source>
        <strain evidence="22">PTR5</strain>
    </source>
</reference>
<comment type="similarity">
    <text evidence="4 19">In the C-terminal section; belongs to the NnrD/CARKD family.</text>
</comment>
<dbReference type="Gene3D" id="3.40.50.10260">
    <property type="entry name" value="YjeF N-terminal domain"/>
    <property type="match status" value="1"/>
</dbReference>
<evidence type="ECO:0000256" key="19">
    <source>
        <dbReference type="PIRNR" id="PIRNR017184"/>
    </source>
</evidence>
<evidence type="ECO:0000313" key="23">
    <source>
        <dbReference type="Proteomes" id="UP000654108"/>
    </source>
</evidence>
<feature type="binding site" evidence="18">
    <location>
        <position position="157"/>
    </location>
    <ligand>
        <name>K(+)</name>
        <dbReference type="ChEBI" id="CHEBI:29103"/>
    </ligand>
</feature>
<comment type="similarity">
    <text evidence="3 19">In the N-terminal section; belongs to the NnrE/AIBP family.</text>
</comment>
<comment type="caution">
    <text evidence="17">Lacks conserved residue(s) required for the propagation of feature annotation.</text>
</comment>
<comment type="similarity">
    <text evidence="18">Belongs to the NnrE/AIBP family.</text>
</comment>
<evidence type="ECO:0000256" key="8">
    <source>
        <dbReference type="ARBA" id="ARBA00022857"/>
    </source>
</evidence>
<dbReference type="InterPro" id="IPR000631">
    <property type="entry name" value="CARKD"/>
</dbReference>
<evidence type="ECO:0000256" key="4">
    <source>
        <dbReference type="ARBA" id="ARBA00009524"/>
    </source>
</evidence>
<keyword evidence="23" id="KW-1185">Reference proteome</keyword>
<feature type="binding site" evidence="17">
    <location>
        <position position="371"/>
    </location>
    <ligand>
        <name>(6S)-NADPHX</name>
        <dbReference type="ChEBI" id="CHEBI:64076"/>
    </ligand>
</feature>
<evidence type="ECO:0000256" key="15">
    <source>
        <dbReference type="ARBA" id="ARBA00048238"/>
    </source>
</evidence>
<dbReference type="GO" id="GO:0005524">
    <property type="term" value="F:ATP binding"/>
    <property type="evidence" value="ECO:0007669"/>
    <property type="project" value="UniProtKB-UniRule"/>
</dbReference>
<evidence type="ECO:0000256" key="1">
    <source>
        <dbReference type="ARBA" id="ARBA00000013"/>
    </source>
</evidence>
<dbReference type="SUPFAM" id="SSF64153">
    <property type="entry name" value="YjeF N-terminal domain-like"/>
    <property type="match status" value="1"/>
</dbReference>
<dbReference type="PANTHER" id="PTHR12592">
    <property type="entry name" value="ATP-DEPENDENT (S)-NAD(P)H-HYDRATE DEHYDRATASE FAMILY MEMBER"/>
    <property type="match status" value="1"/>
</dbReference>
<dbReference type="AlphaFoldDB" id="A0A927FR80"/>
<evidence type="ECO:0000256" key="10">
    <source>
        <dbReference type="ARBA" id="ARBA00023027"/>
    </source>
</evidence>
<comment type="function">
    <text evidence="18">Catalyzes the epimerization of the S- and R-forms of NAD(P)HX, a damaged form of NAD(P)H that is a result of enzymatic or heat-dependent hydration. This is a prerequisite for the S-specific NAD(P)H-hydrate dehydratase to allow the repair of both epimers of NAD(P)HX.</text>
</comment>
<feature type="binding site" evidence="18">
    <location>
        <begin position="125"/>
        <end position="131"/>
    </location>
    <ligand>
        <name>(6S)-NADPHX</name>
        <dbReference type="ChEBI" id="CHEBI:64076"/>
    </ligand>
</feature>
<keyword evidence="5 18" id="KW-0479">Metal-binding</keyword>
<dbReference type="GO" id="GO:0110051">
    <property type="term" value="P:metabolite repair"/>
    <property type="evidence" value="ECO:0007669"/>
    <property type="project" value="TreeGrafter"/>
</dbReference>
<keyword evidence="12 17" id="KW-0456">Lyase</keyword>
<dbReference type="GO" id="GO:0046496">
    <property type="term" value="P:nicotinamide nucleotide metabolic process"/>
    <property type="evidence" value="ECO:0007669"/>
    <property type="project" value="UniProtKB-UniRule"/>
</dbReference>
<evidence type="ECO:0000256" key="3">
    <source>
        <dbReference type="ARBA" id="ARBA00006001"/>
    </source>
</evidence>
<comment type="catalytic activity">
    <reaction evidence="1 18 19">
        <text>(6R)-NADHX = (6S)-NADHX</text>
        <dbReference type="Rhea" id="RHEA:32215"/>
        <dbReference type="ChEBI" id="CHEBI:64074"/>
        <dbReference type="ChEBI" id="CHEBI:64075"/>
        <dbReference type="EC" id="5.1.99.6"/>
    </reaction>
</comment>
<dbReference type="GO" id="GO:0046872">
    <property type="term" value="F:metal ion binding"/>
    <property type="evidence" value="ECO:0007669"/>
    <property type="project" value="UniProtKB-UniRule"/>
</dbReference>
<feature type="domain" description="YjeF N-terminal" evidence="21">
    <location>
        <begin position="14"/>
        <end position="211"/>
    </location>
</feature>
<dbReference type="PIRSF" id="PIRSF017184">
    <property type="entry name" value="Nnr"/>
    <property type="match status" value="1"/>
</dbReference>
<evidence type="ECO:0000256" key="11">
    <source>
        <dbReference type="ARBA" id="ARBA00023235"/>
    </source>
</evidence>
<evidence type="ECO:0000259" key="20">
    <source>
        <dbReference type="PROSITE" id="PS51383"/>
    </source>
</evidence>
<feature type="binding site" evidence="18">
    <location>
        <begin position="60"/>
        <end position="64"/>
    </location>
    <ligand>
        <name>(6S)-NADPHX</name>
        <dbReference type="ChEBI" id="CHEBI:64076"/>
    </ligand>
</feature>
<dbReference type="EMBL" id="JACYFU010000001">
    <property type="protein sequence ID" value="MBD8064541.1"/>
    <property type="molecule type" value="Genomic_DNA"/>
</dbReference>
<dbReference type="EC" id="5.1.99.6" evidence="19"/>
<comment type="catalytic activity">
    <reaction evidence="15 17 19">
        <text>(6S)-NADHX + ADP = AMP + phosphate + NADH + H(+)</text>
        <dbReference type="Rhea" id="RHEA:32223"/>
        <dbReference type="ChEBI" id="CHEBI:15378"/>
        <dbReference type="ChEBI" id="CHEBI:43474"/>
        <dbReference type="ChEBI" id="CHEBI:57945"/>
        <dbReference type="ChEBI" id="CHEBI:64074"/>
        <dbReference type="ChEBI" id="CHEBI:456215"/>
        <dbReference type="ChEBI" id="CHEBI:456216"/>
        <dbReference type="EC" id="4.2.1.136"/>
    </reaction>
</comment>
<organism evidence="22 23">
    <name type="scientific">Devosia oryzisoli</name>
    <dbReference type="NCBI Taxonomy" id="2774138"/>
    <lineage>
        <taxon>Bacteria</taxon>
        <taxon>Pseudomonadati</taxon>
        <taxon>Pseudomonadota</taxon>
        <taxon>Alphaproteobacteria</taxon>
        <taxon>Hyphomicrobiales</taxon>
        <taxon>Devosiaceae</taxon>
        <taxon>Devosia</taxon>
    </lineage>
</organism>
<comment type="function">
    <text evidence="17">Catalyzes the dehydration of the S-form of NAD(P)HX at the expense of ADP, which is converted to AMP. Together with NAD(P)HX epimerase, which catalyzes the epimerization of the S- and R-forms, the enzyme allows the repair of both epimers of NAD(P)HX, a damaged form of NAD(P)H that is a result of enzymatic or heat-dependent hydration.</text>
</comment>
<comment type="catalytic activity">
    <reaction evidence="16 17 19">
        <text>(6S)-NADPHX + ADP = AMP + phosphate + NADPH + H(+)</text>
        <dbReference type="Rhea" id="RHEA:32235"/>
        <dbReference type="ChEBI" id="CHEBI:15378"/>
        <dbReference type="ChEBI" id="CHEBI:43474"/>
        <dbReference type="ChEBI" id="CHEBI:57783"/>
        <dbReference type="ChEBI" id="CHEBI:64076"/>
        <dbReference type="ChEBI" id="CHEBI:456215"/>
        <dbReference type="ChEBI" id="CHEBI:456216"/>
        <dbReference type="EC" id="4.2.1.136"/>
    </reaction>
</comment>
<gene>
    <name evidence="18" type="primary">nnrE</name>
    <name evidence="17" type="synonym">nnrD</name>
    <name evidence="22" type="ORF">IC608_03525</name>
</gene>
<comment type="cofactor">
    <cofactor evidence="18 19">
        <name>K(+)</name>
        <dbReference type="ChEBI" id="CHEBI:29103"/>
    </cofactor>
    <text evidence="18 19">Binds 1 potassium ion per subunit.</text>
</comment>
<keyword evidence="7 17" id="KW-0067">ATP-binding</keyword>
<evidence type="ECO:0000256" key="13">
    <source>
        <dbReference type="ARBA" id="ARBA00023268"/>
    </source>
</evidence>
<dbReference type="InterPro" id="IPR029056">
    <property type="entry name" value="Ribokinase-like"/>
</dbReference>
<feature type="binding site" evidence="17">
    <location>
        <position position="434"/>
    </location>
    <ligand>
        <name>(6S)-NADPHX</name>
        <dbReference type="ChEBI" id="CHEBI:64076"/>
    </ligand>
</feature>
<evidence type="ECO:0000256" key="2">
    <source>
        <dbReference type="ARBA" id="ARBA00000909"/>
    </source>
</evidence>
<feature type="binding site" evidence="18">
    <location>
        <position position="154"/>
    </location>
    <ligand>
        <name>(6S)-NADPHX</name>
        <dbReference type="ChEBI" id="CHEBI:64076"/>
    </ligand>
</feature>
<evidence type="ECO:0000256" key="12">
    <source>
        <dbReference type="ARBA" id="ARBA00023239"/>
    </source>
</evidence>
<dbReference type="GO" id="GO:0052856">
    <property type="term" value="F:NAD(P)HX epimerase activity"/>
    <property type="evidence" value="ECO:0007669"/>
    <property type="project" value="UniProtKB-UniRule"/>
</dbReference>
<dbReference type="InterPro" id="IPR004443">
    <property type="entry name" value="YjeF_N_dom"/>
</dbReference>
<evidence type="ECO:0000259" key="21">
    <source>
        <dbReference type="PROSITE" id="PS51385"/>
    </source>
</evidence>
<feature type="binding site" evidence="17">
    <location>
        <position position="433"/>
    </location>
    <ligand>
        <name>AMP</name>
        <dbReference type="ChEBI" id="CHEBI:456215"/>
    </ligand>
</feature>
<dbReference type="NCBIfam" id="TIGR00197">
    <property type="entry name" value="yjeF_nterm"/>
    <property type="match status" value="1"/>
</dbReference>
<feature type="binding site" evidence="17">
    <location>
        <position position="254"/>
    </location>
    <ligand>
        <name>(6S)-NADPHX</name>
        <dbReference type="ChEBI" id="CHEBI:64076"/>
    </ligand>
</feature>
<evidence type="ECO:0000256" key="18">
    <source>
        <dbReference type="HAMAP-Rule" id="MF_01966"/>
    </source>
</evidence>
<sequence>MTDHGQELLTPAQMAQADRMTIDGGISGFRLMLAAGAAVMGEITARFAPGAVHVLCGGGNNGGDGFVAAALLRARGWRVSVRLLGDAGKLQGDALEAFRMWDGPVLRETDVGFGDAALIVDALLGAGLDRPVEGDFAKAIRSANECGLPIVSIDVPSGIDGASGVIRGHAIRATLTVTFFRAKLGHYLLPGREHCGQTVVADIGIDSRVLPELEIDAWHNTPSLWCLPQAGAEGHKFDRGHVVVVSGGPLQSGAARLAAYGAFRSGAGVVSLTGHPEALAVHANHVTSIMLKPAATSSALAELLQDSRMNAVVIGPAAGSGPETAERVQVILRTAAATVLDADALTSFAEHRAILFSAIRDRSAPVVMTPHEGEFKRLFGQLEGDKLSRARAAAQLSGAVVVLKGSDTVIAAPDGRAAINSNAPHWLATAGAGDVLAGVVAGLLGQGMEAFEAACAGVWIHGAAARAFGGSGMLSEDLPDLLPAVLHQLELSEHGVLT</sequence>
<comment type="similarity">
    <text evidence="17">Belongs to the NnrD/CARKD family.</text>
</comment>
<keyword evidence="11 18" id="KW-0413">Isomerase</keyword>
<keyword evidence="6 17" id="KW-0547">Nucleotide-binding</keyword>
<feature type="domain" description="YjeF C-terminal" evidence="20">
    <location>
        <begin position="219"/>
        <end position="489"/>
    </location>
</feature>
<keyword evidence="8 17" id="KW-0521">NADP</keyword>
<dbReference type="Proteomes" id="UP000654108">
    <property type="component" value="Unassembled WGS sequence"/>
</dbReference>
<dbReference type="HAMAP" id="MF_01965">
    <property type="entry name" value="NADHX_dehydratase"/>
    <property type="match status" value="1"/>
</dbReference>
<dbReference type="EC" id="4.2.1.136" evidence="19"/>
<dbReference type="CDD" id="cd01171">
    <property type="entry name" value="YXKO-related"/>
    <property type="match status" value="1"/>
</dbReference>
<dbReference type="PROSITE" id="PS51385">
    <property type="entry name" value="YJEF_N"/>
    <property type="match status" value="1"/>
</dbReference>
<dbReference type="Gene3D" id="3.40.1190.20">
    <property type="match status" value="1"/>
</dbReference>
<dbReference type="PROSITE" id="PS01050">
    <property type="entry name" value="YJEF_C_2"/>
    <property type="match status" value="1"/>
</dbReference>
<dbReference type="GO" id="GO:0052855">
    <property type="term" value="F:ADP-dependent NAD(P)H-hydrate dehydratase activity"/>
    <property type="evidence" value="ECO:0007669"/>
    <property type="project" value="UniProtKB-UniRule"/>
</dbReference>
<dbReference type="InterPro" id="IPR030677">
    <property type="entry name" value="Nnr"/>
</dbReference>
<evidence type="ECO:0000256" key="6">
    <source>
        <dbReference type="ARBA" id="ARBA00022741"/>
    </source>
</evidence>
<keyword evidence="10 17" id="KW-0520">NAD</keyword>
<feature type="binding site" evidence="18">
    <location>
        <position position="61"/>
    </location>
    <ligand>
        <name>K(+)</name>
        <dbReference type="ChEBI" id="CHEBI:29103"/>
    </ligand>
</feature>
<keyword evidence="13" id="KW-0511">Multifunctional enzyme</keyword>
<dbReference type="Pfam" id="PF03853">
    <property type="entry name" value="YjeF_N"/>
    <property type="match status" value="1"/>
</dbReference>
<proteinExistence type="inferred from homology"/>
<accession>A0A927FR80</accession>
<dbReference type="InterPro" id="IPR017953">
    <property type="entry name" value="Carbohydrate_kinase_pred_CS"/>
</dbReference>
<feature type="binding site" evidence="17">
    <location>
        <begin position="404"/>
        <end position="408"/>
    </location>
    <ligand>
        <name>AMP</name>
        <dbReference type="ChEBI" id="CHEBI:456215"/>
    </ligand>
</feature>
<dbReference type="SUPFAM" id="SSF53613">
    <property type="entry name" value="Ribokinase-like"/>
    <property type="match status" value="1"/>
</dbReference>
<evidence type="ECO:0000256" key="5">
    <source>
        <dbReference type="ARBA" id="ARBA00022723"/>
    </source>
</evidence>
<dbReference type="HAMAP" id="MF_01966">
    <property type="entry name" value="NADHX_epimerase"/>
    <property type="match status" value="1"/>
</dbReference>
<comment type="function">
    <text evidence="14 19">Bifunctional enzyme that catalyzes the epimerization of the S- and R-forms of NAD(P)HX and the dehydration of the S-form of NAD(P)HX at the expense of ADP, which is converted to AMP. This allows the repair of both epimers of NAD(P)HX, a damaged form of NAD(P)H that is a result of enzymatic or heat-dependent hydration.</text>
</comment>
<evidence type="ECO:0000256" key="9">
    <source>
        <dbReference type="ARBA" id="ARBA00022958"/>
    </source>
</evidence>
<dbReference type="PANTHER" id="PTHR12592:SF0">
    <property type="entry name" value="ATP-DEPENDENT (S)-NAD(P)H-HYDRATE DEHYDRATASE"/>
    <property type="match status" value="1"/>
</dbReference>
<comment type="cofactor">
    <cofactor evidence="17">
        <name>Mg(2+)</name>
        <dbReference type="ChEBI" id="CHEBI:18420"/>
    </cofactor>
</comment>
<dbReference type="NCBIfam" id="TIGR00196">
    <property type="entry name" value="yjeF_cterm"/>
    <property type="match status" value="1"/>
</dbReference>
<evidence type="ECO:0000256" key="7">
    <source>
        <dbReference type="ARBA" id="ARBA00022840"/>
    </source>
</evidence>
<evidence type="ECO:0000256" key="17">
    <source>
        <dbReference type="HAMAP-Rule" id="MF_01965"/>
    </source>
</evidence>
<evidence type="ECO:0000256" key="16">
    <source>
        <dbReference type="ARBA" id="ARBA00049209"/>
    </source>
</evidence>
<evidence type="ECO:0000256" key="14">
    <source>
        <dbReference type="ARBA" id="ARBA00025153"/>
    </source>
</evidence>
<comment type="caution">
    <text evidence="22">The sequence shown here is derived from an EMBL/GenBank/DDBJ whole genome shotgun (WGS) entry which is preliminary data.</text>
</comment>
<feature type="binding site" evidence="18">
    <location>
        <position position="121"/>
    </location>
    <ligand>
        <name>K(+)</name>
        <dbReference type="ChEBI" id="CHEBI:29103"/>
    </ligand>
</feature>
<keyword evidence="9 18" id="KW-0630">Potassium</keyword>
<evidence type="ECO:0000313" key="22">
    <source>
        <dbReference type="EMBL" id="MBD8064541.1"/>
    </source>
</evidence>
<name>A0A927FR80_9HYPH</name>
<dbReference type="PROSITE" id="PS51383">
    <property type="entry name" value="YJEF_C_3"/>
    <property type="match status" value="1"/>
</dbReference>